<dbReference type="Proteomes" id="UP000024900">
    <property type="component" value="Unassembled WGS sequence"/>
</dbReference>
<evidence type="ECO:0000313" key="2">
    <source>
        <dbReference type="Proteomes" id="UP000024900"/>
    </source>
</evidence>
<dbReference type="AlphaFoldDB" id="A0A837CN81"/>
<dbReference type="GeneID" id="46492231"/>
<comment type="caution">
    <text evidence="1">The sequence shown here is derived from an EMBL/GenBank/DDBJ whole genome shotgun (WGS) entry which is preliminary data.</text>
</comment>
<dbReference type="RefSeq" id="WP_011087992.1">
    <property type="nucleotide sequence ID" value="NZ_ADOU02000004.1"/>
</dbReference>
<protein>
    <submittedName>
        <fullName evidence="1">Uncharacterized protein</fullName>
    </submittedName>
</protein>
<gene>
    <name evidence="1" type="ORF">BJA5080_06561</name>
</gene>
<sequence>MVKDRKSEEELRQMMLAAARKHEECGELEDLFIFGPTPRPDANWGFGIAGKDNKVSVACYARLDQIASDLQAKYELHPVRASRRDIEARVWSLVRDHPTLGASLSRTGGAYEVATFRELEGRPNWTMEWLTDDRLAKAAFERVVRSVQTQIELE</sequence>
<accession>A0A837CN81</accession>
<reference evidence="1 2" key="1">
    <citation type="journal article" date="2014" name="BMC Genomics">
        <title>Comparative genomics of Bradyrhizobium japonicum CPAC 15 and Bradyrhizobium diazoefficiens CPAC 7: elite model strains for understanding symbiotic performance with soybean.</title>
        <authorList>
            <person name="Siqueira A.F."/>
            <person name="Ormeno-Orrillo E."/>
            <person name="Souza R.C."/>
            <person name="Rodrigues E.P."/>
            <person name="Almeida L.G."/>
            <person name="Barcellos F.G."/>
            <person name="Batista J.S."/>
            <person name="Nakatami A.S."/>
            <person name="Martinez-Romero E."/>
            <person name="Vasconcelos A.T."/>
            <person name="Hungria M."/>
        </authorList>
    </citation>
    <scope>NUCLEOTIDE SEQUENCE [LARGE SCALE GENOMIC DNA]</scope>
    <source>
        <strain evidence="1 2">SEMIA 5080</strain>
    </source>
</reference>
<evidence type="ECO:0000313" key="1">
    <source>
        <dbReference type="EMBL" id="KGJ70796.1"/>
    </source>
</evidence>
<organism evidence="1 2">
    <name type="scientific">Bradyrhizobium diazoefficiens SEMIA 5080</name>
    <dbReference type="NCBI Taxonomy" id="754504"/>
    <lineage>
        <taxon>Bacteria</taxon>
        <taxon>Pseudomonadati</taxon>
        <taxon>Pseudomonadota</taxon>
        <taxon>Alphaproteobacteria</taxon>
        <taxon>Hyphomicrobiales</taxon>
        <taxon>Nitrobacteraceae</taxon>
        <taxon>Bradyrhizobium</taxon>
    </lineage>
</organism>
<name>A0A837CN81_9BRAD</name>
<dbReference type="EMBL" id="ADOU02000004">
    <property type="protein sequence ID" value="KGJ70796.1"/>
    <property type="molecule type" value="Genomic_DNA"/>
</dbReference>
<proteinExistence type="predicted"/>